<keyword evidence="1" id="KW-1133">Transmembrane helix</keyword>
<reference evidence="2" key="1">
    <citation type="submission" date="2018-06" db="EMBL/GenBank/DDBJ databases">
        <authorList>
            <person name="Zhirakovskaya E."/>
        </authorList>
    </citation>
    <scope>NUCLEOTIDE SEQUENCE</scope>
</reference>
<dbReference type="AlphaFoldDB" id="A0A3B0ZFZ5"/>
<name>A0A3B0ZFZ5_9ZZZZ</name>
<keyword evidence="1" id="KW-0472">Membrane</keyword>
<organism evidence="2">
    <name type="scientific">hydrothermal vent metagenome</name>
    <dbReference type="NCBI Taxonomy" id="652676"/>
    <lineage>
        <taxon>unclassified sequences</taxon>
        <taxon>metagenomes</taxon>
        <taxon>ecological metagenomes</taxon>
    </lineage>
</organism>
<dbReference type="InterPro" id="IPR025489">
    <property type="entry name" value="DUF4381"/>
</dbReference>
<dbReference type="EMBL" id="UOFR01000014">
    <property type="protein sequence ID" value="VAW92325.1"/>
    <property type="molecule type" value="Genomic_DNA"/>
</dbReference>
<sequence length="158" mass="18050">MSQTLNLLDIHLPEPVSWWPPAPGWWLLLTLIFLLLGGLRFIQQQREKKQLQKITLHRLDIIFAQYEQDSDTSKLLQSLSVLMRRSCISYHPRIDSAGLTGQAWLRYLDATAVHKGFEHGVGEILASAPYRPVQSMPVDTQELHNLCAHWLASQSQPS</sequence>
<evidence type="ECO:0000256" key="1">
    <source>
        <dbReference type="SAM" id="Phobius"/>
    </source>
</evidence>
<feature type="transmembrane region" description="Helical" evidence="1">
    <location>
        <begin position="24"/>
        <end position="42"/>
    </location>
</feature>
<gene>
    <name evidence="2" type="ORF">MNBD_GAMMA21-1221</name>
</gene>
<dbReference type="Pfam" id="PF14316">
    <property type="entry name" value="DUF4381"/>
    <property type="match status" value="1"/>
</dbReference>
<keyword evidence="1" id="KW-0812">Transmembrane</keyword>
<protein>
    <recommendedName>
        <fullName evidence="3">DUF4381 domain-containing protein</fullName>
    </recommendedName>
</protein>
<evidence type="ECO:0000313" key="2">
    <source>
        <dbReference type="EMBL" id="VAW92325.1"/>
    </source>
</evidence>
<proteinExistence type="predicted"/>
<evidence type="ECO:0008006" key="3">
    <source>
        <dbReference type="Google" id="ProtNLM"/>
    </source>
</evidence>
<accession>A0A3B0ZFZ5</accession>